<dbReference type="PANTHER" id="PTHR11741">
    <property type="entry name" value="ELONGATION FACTOR TS"/>
    <property type="match status" value="1"/>
</dbReference>
<keyword evidence="7" id="KW-1185">Reference proteome</keyword>
<evidence type="ECO:0000313" key="6">
    <source>
        <dbReference type="EMBL" id="KAB7506617.1"/>
    </source>
</evidence>
<feature type="compositionally biased region" description="Acidic residues" evidence="4">
    <location>
        <begin position="174"/>
        <end position="190"/>
    </location>
</feature>
<sequence>MGGLVEVNCETDFVAKNEDFRELVNTITKEVTLSSPDQGTNTNSKNWRNSKPKKVKALADLVALSVGKIGENIQLARAVKISSPPELQLRGYVHPPNEKGLLVGKYATVVAFKNANDEQLTKQLCAHIIGMNPTEIGTFEELEDATSSEQSEAEISSSKQSETAISSSSSSSSEDGDSSEESDVEIIEEEEKEEMLLRQKFLADSDVTVGQILKENDMDIIDFVRLECGETQKEVQ</sequence>
<dbReference type="HAMAP" id="MF_00050">
    <property type="entry name" value="EF_Ts"/>
    <property type="match status" value="1"/>
</dbReference>
<protein>
    <recommendedName>
        <fullName evidence="3">Elongation factor Ts, mitochondrial</fullName>
        <shortName evidence="3">EF-Ts</shortName>
        <shortName evidence="3">EF-TsMt</shortName>
    </recommendedName>
</protein>
<name>A0A5N5TKD9_9CRUS</name>
<organism evidence="6 7">
    <name type="scientific">Armadillidium nasatum</name>
    <dbReference type="NCBI Taxonomy" id="96803"/>
    <lineage>
        <taxon>Eukaryota</taxon>
        <taxon>Metazoa</taxon>
        <taxon>Ecdysozoa</taxon>
        <taxon>Arthropoda</taxon>
        <taxon>Crustacea</taxon>
        <taxon>Multicrustacea</taxon>
        <taxon>Malacostraca</taxon>
        <taxon>Eumalacostraca</taxon>
        <taxon>Peracarida</taxon>
        <taxon>Isopoda</taxon>
        <taxon>Oniscidea</taxon>
        <taxon>Crinocheta</taxon>
        <taxon>Armadillidiidae</taxon>
        <taxon>Armadillidium</taxon>
    </lineage>
</organism>
<accession>A0A5N5TKD9</accession>
<dbReference type="PROSITE" id="PS01127">
    <property type="entry name" value="EF_TS_2"/>
    <property type="match status" value="1"/>
</dbReference>
<dbReference type="EMBL" id="SEYY01000724">
    <property type="protein sequence ID" value="KAB7506617.1"/>
    <property type="molecule type" value="Genomic_DNA"/>
</dbReference>
<evidence type="ECO:0000256" key="4">
    <source>
        <dbReference type="SAM" id="MobiDB-lite"/>
    </source>
</evidence>
<feature type="region of interest" description="Disordered" evidence="4">
    <location>
        <begin position="142"/>
        <end position="190"/>
    </location>
</feature>
<reference evidence="6 7" key="1">
    <citation type="journal article" date="2019" name="PLoS Biol.">
        <title>Sex chromosomes control vertical transmission of feminizing Wolbachia symbionts in an isopod.</title>
        <authorList>
            <person name="Becking T."/>
            <person name="Chebbi M.A."/>
            <person name="Giraud I."/>
            <person name="Moumen B."/>
            <person name="Laverre T."/>
            <person name="Caubet Y."/>
            <person name="Peccoud J."/>
            <person name="Gilbert C."/>
            <person name="Cordaux R."/>
        </authorList>
    </citation>
    <scope>NUCLEOTIDE SEQUENCE [LARGE SCALE GENOMIC DNA]</scope>
    <source>
        <strain evidence="6">ANa2</strain>
        <tissue evidence="6">Whole body excluding digestive tract and cuticle</tissue>
    </source>
</reference>
<comment type="subcellular location">
    <subcellularLocation>
        <location evidence="3">Mitochondrion</location>
    </subcellularLocation>
</comment>
<dbReference type="AlphaFoldDB" id="A0A5N5TKD9"/>
<dbReference type="GO" id="GO:0070125">
    <property type="term" value="P:mitochondrial translational elongation"/>
    <property type="evidence" value="ECO:0007669"/>
    <property type="project" value="TreeGrafter"/>
</dbReference>
<dbReference type="Gene3D" id="3.30.479.20">
    <property type="entry name" value="Elongation factor Ts, dimerisation domain"/>
    <property type="match status" value="2"/>
</dbReference>
<dbReference type="InterPro" id="IPR014039">
    <property type="entry name" value="Transl_elong_EFTs/EF1B_dimer"/>
</dbReference>
<dbReference type="InterPro" id="IPR001816">
    <property type="entry name" value="Transl_elong_EFTs/EF1B"/>
</dbReference>
<keyword evidence="1 3" id="KW-0251">Elongation factor</keyword>
<evidence type="ECO:0000256" key="3">
    <source>
        <dbReference type="HAMAP-Rule" id="MF_03135"/>
    </source>
</evidence>
<gene>
    <name evidence="6" type="ORF">Anas_02305</name>
</gene>
<dbReference type="SUPFAM" id="SSF54713">
    <property type="entry name" value="Elongation factor Ts (EF-Ts), dimerisation domain"/>
    <property type="match status" value="2"/>
</dbReference>
<dbReference type="GO" id="GO:0005739">
    <property type="term" value="C:mitochondrion"/>
    <property type="evidence" value="ECO:0007669"/>
    <property type="project" value="UniProtKB-SubCell"/>
</dbReference>
<evidence type="ECO:0000259" key="5">
    <source>
        <dbReference type="Pfam" id="PF00889"/>
    </source>
</evidence>
<proteinExistence type="inferred from homology"/>
<keyword evidence="2 3" id="KW-0648">Protein biosynthesis</keyword>
<comment type="similarity">
    <text evidence="3">Belongs to the EF-Ts family.</text>
</comment>
<dbReference type="PANTHER" id="PTHR11741:SF0">
    <property type="entry name" value="ELONGATION FACTOR TS, MITOCHONDRIAL"/>
    <property type="match status" value="1"/>
</dbReference>
<evidence type="ECO:0000313" key="7">
    <source>
        <dbReference type="Proteomes" id="UP000326759"/>
    </source>
</evidence>
<dbReference type="Pfam" id="PF00889">
    <property type="entry name" value="EF_TS"/>
    <property type="match status" value="1"/>
</dbReference>
<dbReference type="Proteomes" id="UP000326759">
    <property type="component" value="Unassembled WGS sequence"/>
</dbReference>
<feature type="compositionally biased region" description="Low complexity" evidence="4">
    <location>
        <begin position="147"/>
        <end position="173"/>
    </location>
</feature>
<dbReference type="GO" id="GO:0003746">
    <property type="term" value="F:translation elongation factor activity"/>
    <property type="evidence" value="ECO:0007669"/>
    <property type="project" value="UniProtKB-UniRule"/>
</dbReference>
<comment type="caution">
    <text evidence="6">The sequence shown here is derived from an EMBL/GenBank/DDBJ whole genome shotgun (WGS) entry which is preliminary data.</text>
</comment>
<comment type="function">
    <text evidence="3">Associates with the EF-Tu.GDP complex and induces the exchange of GDP to GTP. It remains bound to the aminoacyl-tRNA.EF-Tu.GTP complex up to the GTP hydrolysis stage on the ribosome.</text>
</comment>
<evidence type="ECO:0000256" key="1">
    <source>
        <dbReference type="ARBA" id="ARBA00022768"/>
    </source>
</evidence>
<dbReference type="InterPro" id="IPR018101">
    <property type="entry name" value="Transl_elong_Ts_CS"/>
</dbReference>
<dbReference type="OrthoDB" id="277235at2759"/>
<dbReference type="InterPro" id="IPR036402">
    <property type="entry name" value="EF-Ts_dimer_sf"/>
</dbReference>
<evidence type="ECO:0000256" key="2">
    <source>
        <dbReference type="ARBA" id="ARBA00022917"/>
    </source>
</evidence>
<keyword evidence="3" id="KW-0496">Mitochondrion</keyword>
<feature type="domain" description="Translation elongation factor EFTs/EF1B dimerisation" evidence="5">
    <location>
        <begin position="4"/>
        <end position="230"/>
    </location>
</feature>